<reference evidence="4" key="1">
    <citation type="submission" date="2017-02" db="UniProtKB">
        <authorList>
            <consortium name="WormBaseParasite"/>
        </authorList>
    </citation>
    <scope>IDENTIFICATION</scope>
</reference>
<dbReference type="AlphaFoldDB" id="A0A0R3TDV6"/>
<organism evidence="4">
    <name type="scientific">Rodentolepis nana</name>
    <name type="common">Dwarf tapeworm</name>
    <name type="synonym">Hymenolepis nana</name>
    <dbReference type="NCBI Taxonomy" id="102285"/>
    <lineage>
        <taxon>Eukaryota</taxon>
        <taxon>Metazoa</taxon>
        <taxon>Spiralia</taxon>
        <taxon>Lophotrochozoa</taxon>
        <taxon>Platyhelminthes</taxon>
        <taxon>Cestoda</taxon>
        <taxon>Eucestoda</taxon>
        <taxon>Cyclophyllidea</taxon>
        <taxon>Hymenolepididae</taxon>
        <taxon>Rodentolepis</taxon>
    </lineage>
</organism>
<evidence type="ECO:0000256" key="1">
    <source>
        <dbReference type="SAM" id="MobiDB-lite"/>
    </source>
</evidence>
<dbReference type="EMBL" id="UZAE01004291">
    <property type="protein sequence ID" value="VDO01103.1"/>
    <property type="molecule type" value="Genomic_DNA"/>
</dbReference>
<dbReference type="WBParaSite" id="HNAJ_0000524501-mRNA-1">
    <property type="protein sequence ID" value="HNAJ_0000524501-mRNA-1"/>
    <property type="gene ID" value="HNAJ_0000524501"/>
</dbReference>
<gene>
    <name evidence="2" type="ORF">HNAJ_LOCUS5243</name>
</gene>
<dbReference type="Proteomes" id="UP000278807">
    <property type="component" value="Unassembled WGS sequence"/>
</dbReference>
<name>A0A0R3TDV6_RODNA</name>
<evidence type="ECO:0000313" key="3">
    <source>
        <dbReference type="Proteomes" id="UP000278807"/>
    </source>
</evidence>
<evidence type="ECO:0000313" key="2">
    <source>
        <dbReference type="EMBL" id="VDO01103.1"/>
    </source>
</evidence>
<sequence length="78" mass="8055">MTADIFSDDADEDSADSDEEVDLDCGRGVGGVSSTSANAVSAERSGQKKVLKAMSVGIHGTAKYLVKYNGLILITGCL</sequence>
<proteinExistence type="predicted"/>
<keyword evidence="3" id="KW-1185">Reference proteome</keyword>
<evidence type="ECO:0000313" key="4">
    <source>
        <dbReference type="WBParaSite" id="HNAJ_0000524501-mRNA-1"/>
    </source>
</evidence>
<feature type="region of interest" description="Disordered" evidence="1">
    <location>
        <begin position="1"/>
        <end position="22"/>
    </location>
</feature>
<reference evidence="2 3" key="2">
    <citation type="submission" date="2018-11" db="EMBL/GenBank/DDBJ databases">
        <authorList>
            <consortium name="Pathogen Informatics"/>
        </authorList>
    </citation>
    <scope>NUCLEOTIDE SEQUENCE [LARGE SCALE GENOMIC DNA]</scope>
</reference>
<protein>
    <submittedName>
        <fullName evidence="4">Exosome complex component RRP42</fullName>
    </submittedName>
</protein>
<accession>A0A0R3TDV6</accession>